<gene>
    <name evidence="4" type="primary">LMNTD2</name>
</gene>
<dbReference type="OrthoDB" id="102442at2759"/>
<evidence type="ECO:0000259" key="3">
    <source>
        <dbReference type="PROSITE" id="PS51841"/>
    </source>
</evidence>
<dbReference type="PANTHER" id="PTHR47012">
    <property type="entry name" value="LAMIN TAIL DOMAIN-CONTAINING PROTEIN 1"/>
    <property type="match status" value="1"/>
</dbReference>
<organism evidence="4 5">
    <name type="scientific">Podarcis muralis</name>
    <name type="common">Wall lizard</name>
    <name type="synonym">Lacerta muralis</name>
    <dbReference type="NCBI Taxonomy" id="64176"/>
    <lineage>
        <taxon>Eukaryota</taxon>
        <taxon>Metazoa</taxon>
        <taxon>Chordata</taxon>
        <taxon>Craniata</taxon>
        <taxon>Vertebrata</taxon>
        <taxon>Euteleostomi</taxon>
        <taxon>Lepidosauria</taxon>
        <taxon>Squamata</taxon>
        <taxon>Bifurcata</taxon>
        <taxon>Unidentata</taxon>
        <taxon>Episquamata</taxon>
        <taxon>Laterata</taxon>
        <taxon>Lacertibaenia</taxon>
        <taxon>Lacertidae</taxon>
        <taxon>Podarcis</taxon>
    </lineage>
</organism>
<dbReference type="SUPFAM" id="SSF74853">
    <property type="entry name" value="Lamin A/C globular tail domain"/>
    <property type="match status" value="1"/>
</dbReference>
<dbReference type="InterPro" id="IPR042840">
    <property type="entry name" value="LMNTD1"/>
</dbReference>
<evidence type="ECO:0000313" key="4">
    <source>
        <dbReference type="Ensembl" id="ENSPMRP00000000401.1"/>
    </source>
</evidence>
<dbReference type="InterPro" id="IPR036415">
    <property type="entry name" value="Lamin_tail_dom_sf"/>
</dbReference>
<evidence type="ECO:0000256" key="1">
    <source>
        <dbReference type="SAM" id="Coils"/>
    </source>
</evidence>
<reference evidence="4 5" key="1">
    <citation type="journal article" date="2019" name="Proc. Natl. Acad. Sci. U.S.A.">
        <title>Regulatory changes in pterin and carotenoid genes underlie balanced color polymorphisms in the wall lizard.</title>
        <authorList>
            <person name="Andrade P."/>
            <person name="Pinho C."/>
            <person name="Perez I de Lanuza G."/>
            <person name="Afonso S."/>
            <person name="Brejcha J."/>
            <person name="Rubin C.J."/>
            <person name="Wallerman O."/>
            <person name="Pereira P."/>
            <person name="Sabatino S.J."/>
            <person name="Bellati A."/>
            <person name="Pellitteri-Rosa D."/>
            <person name="Bosakova Z."/>
            <person name="Bunikis I."/>
            <person name="Carretero M.A."/>
            <person name="Feiner N."/>
            <person name="Marsik P."/>
            <person name="Pauperio F."/>
            <person name="Salvi D."/>
            <person name="Soler L."/>
            <person name="While G.M."/>
            <person name="Uller T."/>
            <person name="Font E."/>
            <person name="Andersson L."/>
            <person name="Carneiro M."/>
        </authorList>
    </citation>
    <scope>NUCLEOTIDE SEQUENCE</scope>
</reference>
<evidence type="ECO:0000256" key="2">
    <source>
        <dbReference type="SAM" id="MobiDB-lite"/>
    </source>
</evidence>
<evidence type="ECO:0000313" key="5">
    <source>
        <dbReference type="Proteomes" id="UP000472272"/>
    </source>
</evidence>
<dbReference type="Ensembl" id="ENSPMRT00000000425.1">
    <property type="protein sequence ID" value="ENSPMRP00000000401.1"/>
    <property type="gene ID" value="ENSPMRG00000000274.1"/>
</dbReference>
<accession>A0A670HLN9</accession>
<dbReference type="GO" id="GO:0005737">
    <property type="term" value="C:cytoplasm"/>
    <property type="evidence" value="ECO:0007669"/>
    <property type="project" value="TreeGrafter"/>
</dbReference>
<dbReference type="PANTHER" id="PTHR47012:SF2">
    <property type="entry name" value="LTD DOMAIN-CONTAINING PROTEIN"/>
    <property type="match status" value="1"/>
</dbReference>
<feature type="region of interest" description="Disordered" evidence="2">
    <location>
        <begin position="300"/>
        <end position="329"/>
    </location>
</feature>
<feature type="compositionally biased region" description="Low complexity" evidence="2">
    <location>
        <begin position="277"/>
        <end position="288"/>
    </location>
</feature>
<dbReference type="CTD" id="256329"/>
<dbReference type="KEGG" id="pmua:114599757"/>
<feature type="region of interest" description="Disordered" evidence="2">
    <location>
        <begin position="273"/>
        <end position="292"/>
    </location>
</feature>
<dbReference type="GO" id="GO:0005635">
    <property type="term" value="C:nuclear envelope"/>
    <property type="evidence" value="ECO:0007669"/>
    <property type="project" value="TreeGrafter"/>
</dbReference>
<reference evidence="4" key="2">
    <citation type="submission" date="2025-08" db="UniProtKB">
        <authorList>
            <consortium name="Ensembl"/>
        </authorList>
    </citation>
    <scope>IDENTIFICATION</scope>
</reference>
<dbReference type="OMA" id="HLTVWGE"/>
<dbReference type="InterPro" id="IPR001322">
    <property type="entry name" value="Lamin_tail_dom"/>
</dbReference>
<feature type="compositionally biased region" description="Low complexity" evidence="2">
    <location>
        <begin position="310"/>
        <end position="319"/>
    </location>
</feature>
<dbReference type="GeneID" id="114599757"/>
<dbReference type="GeneTree" id="ENSGT00940000169472"/>
<name>A0A670HLN9_PODMU</name>
<dbReference type="AlphaFoldDB" id="A0A670HLN9"/>
<protein>
    <submittedName>
        <fullName evidence="4">Lamin tail domain containing 2</fullName>
    </submittedName>
</protein>
<feature type="coiled-coil region" evidence="1">
    <location>
        <begin position="138"/>
        <end position="176"/>
    </location>
</feature>
<dbReference type="Pfam" id="PF00932">
    <property type="entry name" value="LTD"/>
    <property type="match status" value="1"/>
</dbReference>
<keyword evidence="5" id="KW-1185">Reference proteome</keyword>
<feature type="domain" description="LTD" evidence="3">
    <location>
        <begin position="369"/>
        <end position="480"/>
    </location>
</feature>
<dbReference type="Gene3D" id="2.60.40.1260">
    <property type="entry name" value="Lamin Tail domain"/>
    <property type="match status" value="1"/>
</dbReference>
<feature type="region of interest" description="Disordered" evidence="2">
    <location>
        <begin position="46"/>
        <end position="83"/>
    </location>
</feature>
<reference evidence="4" key="3">
    <citation type="submission" date="2025-09" db="UniProtKB">
        <authorList>
            <consortium name="Ensembl"/>
        </authorList>
    </citation>
    <scope>IDENTIFICATION</scope>
</reference>
<feature type="region of interest" description="Disordered" evidence="2">
    <location>
        <begin position="181"/>
        <end position="203"/>
    </location>
</feature>
<dbReference type="PROSITE" id="PS51841">
    <property type="entry name" value="LTD"/>
    <property type="match status" value="1"/>
</dbReference>
<keyword evidence="1" id="KW-0175">Coiled coil</keyword>
<dbReference type="Proteomes" id="UP000472272">
    <property type="component" value="Chromosome 1"/>
</dbReference>
<proteinExistence type="predicted"/>
<dbReference type="RefSeq" id="XP_028591287.1">
    <property type="nucleotide sequence ID" value="XM_028735454.1"/>
</dbReference>
<sequence length="659" mass="74025">MEKKSSIKQVIVEEDENEIDRDAANSQLVGVKEKDSPVLKLSVMFSPNLDSERVDSSSTSPSPVELPKKQSVATHSPQLSPDLMENPRTLLMLLRQRDLEIMALKNANRRDQSDRLGCILQQLVKSRQKLPLRRSPKEEGLQAEVDQLNDEMKTIKKNHEKEIKVMEDKLAKTKMQVMYLQKAAKPPSRKTDDESDTESSTSLDEGAKLACECFELWSETGTKVTSETSDLRLRRIPKHTSFVDAFHKFGSIPLSEEEKDEIILKLEKAHNGALEGSSQESSPSEPSSLAVLTSQKSDNFSVPHPKMVESSSFNSAPSSEKMPMGKTPSLDRWSLAQSRLTLGQLSEEEMHTHILPCPFIEECRRCHIGSGPLRIVSVHNTGKFVRIFNTLLNKEIDLSGYIIQQCVKDFPVSIYRFPNGTILPAQHHITVWAAGANLAHEQASNMPLSKQHFFRTGPECTTCLCDYRGQIISQYRGPQHFMAAADAYSDNVDLSVDKFPLSEDDETFESLPSRPEVASSQRIRRTSGILVNKRFHGHFSFDSAQSSKMLLSRATGIRTKSSDASSETSSLYSVSSKSLLPLMEKNSSSSTSEGDFAFQTWQPQIMEPEAREFKTTLDTTLPMVSLIGQRSARSRYGFKHMTYMPTITDLHLRRYCPAR</sequence>